<proteinExistence type="predicted"/>
<sequence length="145" mass="16885">IRLLVLKMGKKILEILDTAFDIRTPFIVYTSDYIYGLVPLDAEGKRWKEISYMFEGEKDNLETREMAAELSFQFLCEEIEKGLSHYVEDLNVIKIKEYIISLKEKSGEEKIKIIIEELIAKSTNYSASMPIIKSKEELQILKDKI</sequence>
<comment type="caution">
    <text evidence="1">The sequence shown here is derived from an EMBL/GenBank/DDBJ whole genome shotgun (WGS) entry which is preliminary data.</text>
</comment>
<name>X1I5E0_9ZZZZ</name>
<evidence type="ECO:0000313" key="1">
    <source>
        <dbReference type="EMBL" id="GAH77611.1"/>
    </source>
</evidence>
<dbReference type="AlphaFoldDB" id="X1I5E0"/>
<dbReference type="EMBL" id="BARU01040409">
    <property type="protein sequence ID" value="GAH77611.1"/>
    <property type="molecule type" value="Genomic_DNA"/>
</dbReference>
<accession>X1I5E0</accession>
<feature type="non-terminal residue" evidence="1">
    <location>
        <position position="1"/>
    </location>
</feature>
<reference evidence="1" key="1">
    <citation type="journal article" date="2014" name="Front. Microbiol.">
        <title>High frequency of phylogenetically diverse reductive dehalogenase-homologous genes in deep subseafloor sedimentary metagenomes.</title>
        <authorList>
            <person name="Kawai M."/>
            <person name="Futagami T."/>
            <person name="Toyoda A."/>
            <person name="Takaki Y."/>
            <person name="Nishi S."/>
            <person name="Hori S."/>
            <person name="Arai W."/>
            <person name="Tsubouchi T."/>
            <person name="Morono Y."/>
            <person name="Uchiyama I."/>
            <person name="Ito T."/>
            <person name="Fujiyama A."/>
            <person name="Inagaki F."/>
            <person name="Takami H."/>
        </authorList>
    </citation>
    <scope>NUCLEOTIDE SEQUENCE</scope>
    <source>
        <strain evidence="1">Expedition CK06-06</strain>
    </source>
</reference>
<protein>
    <submittedName>
        <fullName evidence="1">Uncharacterized protein</fullName>
    </submittedName>
</protein>
<organism evidence="1">
    <name type="scientific">marine sediment metagenome</name>
    <dbReference type="NCBI Taxonomy" id="412755"/>
    <lineage>
        <taxon>unclassified sequences</taxon>
        <taxon>metagenomes</taxon>
        <taxon>ecological metagenomes</taxon>
    </lineage>
</organism>
<gene>
    <name evidence="1" type="ORF">S03H2_62475</name>
</gene>